<keyword evidence="1" id="KW-0732">Signal</keyword>
<feature type="chain" id="PRO_5021505648" description="Secreted protein" evidence="1">
    <location>
        <begin position="38"/>
        <end position="106"/>
    </location>
</feature>
<evidence type="ECO:0000256" key="1">
    <source>
        <dbReference type="SAM" id="SignalP"/>
    </source>
</evidence>
<proteinExistence type="predicted"/>
<feature type="signal peptide" evidence="1">
    <location>
        <begin position="1"/>
        <end position="37"/>
    </location>
</feature>
<accession>A0A4Y2CFZ2</accession>
<organism evidence="2 3">
    <name type="scientific">Araneus ventricosus</name>
    <name type="common">Orbweaver spider</name>
    <name type="synonym">Epeira ventricosa</name>
    <dbReference type="NCBI Taxonomy" id="182803"/>
    <lineage>
        <taxon>Eukaryota</taxon>
        <taxon>Metazoa</taxon>
        <taxon>Ecdysozoa</taxon>
        <taxon>Arthropoda</taxon>
        <taxon>Chelicerata</taxon>
        <taxon>Arachnida</taxon>
        <taxon>Araneae</taxon>
        <taxon>Araneomorphae</taxon>
        <taxon>Entelegynae</taxon>
        <taxon>Araneoidea</taxon>
        <taxon>Araneidae</taxon>
        <taxon>Araneus</taxon>
    </lineage>
</organism>
<keyword evidence="3" id="KW-1185">Reference proteome</keyword>
<sequence>MQRVRESNFSSHCCHNRARRRLSLVLLIALAPPESNCFCECNEGKGSIRCFFHKKCFLSLCGLQAMVRFVPVRDSAEWMNTLLSVFMTSSAGYLLRLVEEDVPGHV</sequence>
<dbReference type="EMBL" id="BGPR01000178">
    <property type="protein sequence ID" value="GBM02245.1"/>
    <property type="molecule type" value="Genomic_DNA"/>
</dbReference>
<dbReference type="Proteomes" id="UP000499080">
    <property type="component" value="Unassembled WGS sequence"/>
</dbReference>
<evidence type="ECO:0000313" key="2">
    <source>
        <dbReference type="EMBL" id="GBM02245.1"/>
    </source>
</evidence>
<protein>
    <recommendedName>
        <fullName evidence="4">Secreted protein</fullName>
    </recommendedName>
</protein>
<evidence type="ECO:0008006" key="4">
    <source>
        <dbReference type="Google" id="ProtNLM"/>
    </source>
</evidence>
<evidence type="ECO:0000313" key="3">
    <source>
        <dbReference type="Proteomes" id="UP000499080"/>
    </source>
</evidence>
<dbReference type="AlphaFoldDB" id="A0A4Y2CFZ2"/>
<comment type="caution">
    <text evidence="2">The sequence shown here is derived from an EMBL/GenBank/DDBJ whole genome shotgun (WGS) entry which is preliminary data.</text>
</comment>
<reference evidence="2 3" key="1">
    <citation type="journal article" date="2019" name="Sci. Rep.">
        <title>Orb-weaving spider Araneus ventricosus genome elucidates the spidroin gene catalogue.</title>
        <authorList>
            <person name="Kono N."/>
            <person name="Nakamura H."/>
            <person name="Ohtoshi R."/>
            <person name="Moran D.A.P."/>
            <person name="Shinohara A."/>
            <person name="Yoshida Y."/>
            <person name="Fujiwara M."/>
            <person name="Mori M."/>
            <person name="Tomita M."/>
            <person name="Arakawa K."/>
        </authorList>
    </citation>
    <scope>NUCLEOTIDE SEQUENCE [LARGE SCALE GENOMIC DNA]</scope>
</reference>
<name>A0A4Y2CFZ2_ARAVE</name>
<gene>
    <name evidence="2" type="ORF">AVEN_108800_1</name>
</gene>